<evidence type="ECO:0000256" key="1">
    <source>
        <dbReference type="SAM" id="Phobius"/>
    </source>
</evidence>
<evidence type="ECO:0000259" key="2">
    <source>
        <dbReference type="Pfam" id="PF05048"/>
    </source>
</evidence>
<dbReference type="InterPro" id="IPR011050">
    <property type="entry name" value="Pectin_lyase_fold/virulence"/>
</dbReference>
<dbReference type="InterPro" id="IPR012334">
    <property type="entry name" value="Pectin_lyas_fold"/>
</dbReference>
<dbReference type="EMBL" id="JABBPN010000001">
    <property type="protein sequence ID" value="NMO94486.1"/>
    <property type="molecule type" value="Genomic_DNA"/>
</dbReference>
<reference evidence="3 4" key="1">
    <citation type="submission" date="2020-04" db="EMBL/GenBank/DDBJ databases">
        <title>Paenibacillus algicola sp. nov., a novel marine bacterium producing alginate lyase.</title>
        <authorList>
            <person name="Huang H."/>
        </authorList>
    </citation>
    <scope>NUCLEOTIDE SEQUENCE [LARGE SCALE GENOMIC DNA]</scope>
    <source>
        <strain evidence="3 4">L7-75</strain>
    </source>
</reference>
<feature type="transmembrane region" description="Helical" evidence="1">
    <location>
        <begin position="12"/>
        <end position="32"/>
    </location>
</feature>
<keyword evidence="4" id="KW-1185">Reference proteome</keyword>
<dbReference type="InterPro" id="IPR022441">
    <property type="entry name" value="Para_beta_helix_rpt-2"/>
</dbReference>
<dbReference type="InterPro" id="IPR007742">
    <property type="entry name" value="NosD_dom"/>
</dbReference>
<dbReference type="Pfam" id="PF05048">
    <property type="entry name" value="NosD"/>
    <property type="match status" value="1"/>
</dbReference>
<keyword evidence="1" id="KW-0472">Membrane</keyword>
<evidence type="ECO:0000313" key="4">
    <source>
        <dbReference type="Proteomes" id="UP000565468"/>
    </source>
</evidence>
<keyword evidence="1" id="KW-0812">Transmembrane</keyword>
<organism evidence="3 4">
    <name type="scientific">Paenibacillus lemnae</name>
    <dbReference type="NCBI Taxonomy" id="1330551"/>
    <lineage>
        <taxon>Bacteria</taxon>
        <taxon>Bacillati</taxon>
        <taxon>Bacillota</taxon>
        <taxon>Bacilli</taxon>
        <taxon>Bacillales</taxon>
        <taxon>Paenibacillaceae</taxon>
        <taxon>Paenibacillus</taxon>
    </lineage>
</organism>
<keyword evidence="1" id="KW-1133">Transmembrane helix</keyword>
<name>A0A848M1Q2_PAELE</name>
<dbReference type="InterPro" id="IPR006626">
    <property type="entry name" value="PbH1"/>
</dbReference>
<comment type="caution">
    <text evidence="3">The sequence shown here is derived from an EMBL/GenBank/DDBJ whole genome shotgun (WGS) entry which is preliminary data.</text>
</comment>
<gene>
    <name evidence="3" type="ORF">HII30_01625</name>
</gene>
<dbReference type="AlphaFoldDB" id="A0A848M1Q2"/>
<dbReference type="Gene3D" id="2.160.20.10">
    <property type="entry name" value="Single-stranded right-handed beta-helix, Pectin lyase-like"/>
    <property type="match status" value="1"/>
</dbReference>
<feature type="transmembrane region" description="Helical" evidence="1">
    <location>
        <begin position="419"/>
        <end position="438"/>
    </location>
</feature>
<dbReference type="Proteomes" id="UP000565468">
    <property type="component" value="Unassembled WGS sequence"/>
</dbReference>
<feature type="domain" description="Periplasmic copper-binding protein NosD beta helix" evidence="2">
    <location>
        <begin position="147"/>
        <end position="341"/>
    </location>
</feature>
<proteinExistence type="predicted"/>
<dbReference type="RefSeq" id="WP_169503175.1">
    <property type="nucleotide sequence ID" value="NZ_JABBPN010000001.1"/>
</dbReference>
<dbReference type="NCBIfam" id="TIGR03804">
    <property type="entry name" value="para_beta_helix"/>
    <property type="match status" value="2"/>
</dbReference>
<sequence length="443" mass="47878">MHILRSGTVFRAFFVFMITITVLFPIGVPAAAEEQPVPLQPLIDAAAPGDTLILEQRSYSGPAVIDKPLKILGNDGKIVNRSAQPALSLTAGQTQLDGFTVLQLHRDPLVPAIHITSPGSSLSSLSIKTYGAGIYLREADDITLDSNTIVGSQKSGSTRGNALDLLDSSNITITGNSIARLQDGVYVEGGNSFTVQDNDVSWSRYGFHFMFTKNLDLSRNRSMSNVTGAMIMSVREAEITDNRFEEQNSSVNAQGLLLYDVSASYVARNSIQGNRVGIFVQQSSDNQLLSNEISSNFIGIQMLNAEGNMLRQNLFSANVVPAQAIDSSDNAADQNYWDSAQVLDLDGSGLSDLPYIVNPFFLQITRSTPQLQLLFHSPGLPLLEQLFPVDQERGLSDASPLLKPPELPADANSPEAHKGVLPASLILLGITLISIFNFRGKAQ</sequence>
<dbReference type="SUPFAM" id="SSF51126">
    <property type="entry name" value="Pectin lyase-like"/>
    <property type="match status" value="1"/>
</dbReference>
<accession>A0A848M1Q2</accession>
<evidence type="ECO:0000313" key="3">
    <source>
        <dbReference type="EMBL" id="NMO94486.1"/>
    </source>
</evidence>
<dbReference type="SMART" id="SM00710">
    <property type="entry name" value="PbH1"/>
    <property type="match status" value="7"/>
</dbReference>
<protein>
    <submittedName>
        <fullName evidence="3">ABC transporter substrate-binding protein</fullName>
    </submittedName>
</protein>